<evidence type="ECO:0000256" key="3">
    <source>
        <dbReference type="ARBA" id="ARBA00004240"/>
    </source>
</evidence>
<feature type="domain" description="Peptidase S8/S53" evidence="38">
    <location>
        <begin position="168"/>
        <end position="410"/>
    </location>
</feature>
<evidence type="ECO:0000256" key="12">
    <source>
        <dbReference type="ARBA" id="ARBA00022490"/>
    </source>
</evidence>
<keyword evidence="44" id="KW-1185">Reference proteome</keyword>
<evidence type="ECO:0000256" key="20">
    <source>
        <dbReference type="ARBA" id="ARBA00022753"/>
    </source>
</evidence>
<evidence type="ECO:0000256" key="36">
    <source>
        <dbReference type="PROSITE-ProRule" id="PRU01240"/>
    </source>
</evidence>
<evidence type="ECO:0000256" key="23">
    <source>
        <dbReference type="ARBA" id="ARBA00022824"/>
    </source>
</evidence>
<dbReference type="GO" id="GO:0005768">
    <property type="term" value="C:endosome"/>
    <property type="evidence" value="ECO:0007669"/>
    <property type="project" value="UniProtKB-SubCell"/>
</dbReference>
<feature type="domain" description="Proprotein convertase subtilisin/kexin type 9 C-terminal" evidence="41">
    <location>
        <begin position="587"/>
        <end position="658"/>
    </location>
</feature>
<keyword evidence="21 36" id="KW-0378">Hydrolase</keyword>
<feature type="active site" description="Charge relay system" evidence="36">
    <location>
        <position position="377"/>
    </location>
</feature>
<dbReference type="InterPro" id="IPR036852">
    <property type="entry name" value="Peptidase_S8/S53_dom_sf"/>
</dbReference>
<feature type="domain" description="Proprotein convertase subtilisin/kexin type 9 C-terminal" evidence="40">
    <location>
        <begin position="443"/>
        <end position="520"/>
    </location>
</feature>
<evidence type="ECO:0000256" key="10">
    <source>
        <dbReference type="ARBA" id="ARBA00011841"/>
    </source>
</evidence>
<dbReference type="InterPro" id="IPR034193">
    <property type="entry name" value="PCSK9_ProteinaseK-like"/>
</dbReference>
<dbReference type="GO" id="GO:0006508">
    <property type="term" value="P:proteolysis"/>
    <property type="evidence" value="ECO:0007669"/>
    <property type="project" value="UniProtKB-KW"/>
</dbReference>
<evidence type="ECO:0000256" key="21">
    <source>
        <dbReference type="ARBA" id="ARBA00022801"/>
    </source>
</evidence>
<dbReference type="SUPFAM" id="SSF52743">
    <property type="entry name" value="Subtilisin-like"/>
    <property type="match status" value="1"/>
</dbReference>
<dbReference type="Pfam" id="PF18464">
    <property type="entry name" value="PCSK9_C2"/>
    <property type="match status" value="1"/>
</dbReference>
<dbReference type="FunFam" id="3.30.70.80:FF:000004">
    <property type="entry name" value="Proprotein convertase subtilisin/kexin type 9"/>
    <property type="match status" value="1"/>
</dbReference>
<evidence type="ECO:0000256" key="14">
    <source>
        <dbReference type="ARBA" id="ARBA00022548"/>
    </source>
</evidence>
<dbReference type="InterPro" id="IPR015500">
    <property type="entry name" value="Peptidase_S8_subtilisin-rel"/>
</dbReference>
<feature type="active site" description="Charge relay system" evidence="36">
    <location>
        <position position="177"/>
    </location>
</feature>
<dbReference type="InterPro" id="IPR037045">
    <property type="entry name" value="S8pro/Inhibitor_I9_sf"/>
</dbReference>
<dbReference type="Pfam" id="PF18459">
    <property type="entry name" value="PCSK9_C1"/>
    <property type="match status" value="1"/>
</dbReference>
<evidence type="ECO:0000256" key="35">
    <source>
        <dbReference type="ARBA" id="ARBA00032870"/>
    </source>
</evidence>
<reference evidence="43 44" key="1">
    <citation type="submission" date="2024-09" db="EMBL/GenBank/DDBJ databases">
        <title>A chromosome-level genome assembly of Gray's grenadier anchovy, Coilia grayii.</title>
        <authorList>
            <person name="Fu Z."/>
        </authorList>
    </citation>
    <scope>NUCLEOTIDE SEQUENCE [LARGE SCALE GENOMIC DNA]</scope>
    <source>
        <strain evidence="43">G4</strain>
        <tissue evidence="43">Muscle</tissue>
    </source>
</reference>
<evidence type="ECO:0000256" key="17">
    <source>
        <dbReference type="ARBA" id="ARBA00022670"/>
    </source>
</evidence>
<keyword evidence="23" id="KW-0256">Endoplasmic reticulum</keyword>
<dbReference type="PROSITE" id="PS00137">
    <property type="entry name" value="SUBTILASE_HIS"/>
    <property type="match status" value="1"/>
</dbReference>
<evidence type="ECO:0000256" key="22">
    <source>
        <dbReference type="ARBA" id="ARBA00022813"/>
    </source>
</evidence>
<evidence type="ECO:0000256" key="18">
    <source>
        <dbReference type="ARBA" id="ARBA00022703"/>
    </source>
</evidence>
<gene>
    <name evidence="43" type="ORF">ACEWY4_014254</name>
</gene>
<dbReference type="Gene3D" id="3.40.50.200">
    <property type="entry name" value="Peptidase S8/S53 domain"/>
    <property type="match status" value="1"/>
</dbReference>
<dbReference type="InterPro" id="IPR041051">
    <property type="entry name" value="PCSK9_C3"/>
</dbReference>
<dbReference type="GO" id="GO:0005764">
    <property type="term" value="C:lysosome"/>
    <property type="evidence" value="ECO:0007669"/>
    <property type="project" value="UniProtKB-SubCell"/>
</dbReference>
<evidence type="ECO:0000256" key="31">
    <source>
        <dbReference type="ARBA" id="ARBA00023180"/>
    </source>
</evidence>
<keyword evidence="32" id="KW-0753">Steroid metabolism</keyword>
<dbReference type="InterPro" id="IPR000209">
    <property type="entry name" value="Peptidase_S8/S53_dom"/>
</dbReference>
<dbReference type="GO" id="GO:0005794">
    <property type="term" value="C:Golgi apparatus"/>
    <property type="evidence" value="ECO:0007669"/>
    <property type="project" value="UniProtKB-SubCell"/>
</dbReference>
<evidence type="ECO:0000256" key="7">
    <source>
        <dbReference type="ARBA" id="ARBA00004555"/>
    </source>
</evidence>
<comment type="subcellular location">
    <subcellularLocation>
        <location evidence="4">Cell surface</location>
    </subcellularLocation>
    <subcellularLocation>
        <location evidence="6">Cytoplasm</location>
    </subcellularLocation>
    <subcellularLocation>
        <location evidence="3">Endoplasmic reticulum</location>
    </subcellularLocation>
    <subcellularLocation>
        <location evidence="2">Endosome</location>
    </subcellularLocation>
    <subcellularLocation>
        <location evidence="7">Golgi apparatus</location>
    </subcellularLocation>
    <subcellularLocation>
        <location evidence="5">Lysosome</location>
    </subcellularLocation>
    <subcellularLocation>
        <location evidence="8">Secreted</location>
    </subcellularLocation>
</comment>
<keyword evidence="33" id="KW-0458">Lysosome</keyword>
<evidence type="ECO:0000256" key="2">
    <source>
        <dbReference type="ARBA" id="ARBA00004177"/>
    </source>
</evidence>
<feature type="active site" description="Charge relay system" evidence="36">
    <location>
        <position position="217"/>
    </location>
</feature>
<evidence type="ECO:0000256" key="4">
    <source>
        <dbReference type="ARBA" id="ARBA00004241"/>
    </source>
</evidence>
<evidence type="ECO:0000256" key="11">
    <source>
        <dbReference type="ARBA" id="ARBA00019781"/>
    </source>
</evidence>
<keyword evidence="16" id="KW-0765">Sulfation</keyword>
<organism evidence="43 44">
    <name type="scientific">Coilia grayii</name>
    <name type="common">Gray's grenadier anchovy</name>
    <dbReference type="NCBI Taxonomy" id="363190"/>
    <lineage>
        <taxon>Eukaryota</taxon>
        <taxon>Metazoa</taxon>
        <taxon>Chordata</taxon>
        <taxon>Craniata</taxon>
        <taxon>Vertebrata</taxon>
        <taxon>Euteleostomi</taxon>
        <taxon>Actinopterygii</taxon>
        <taxon>Neopterygii</taxon>
        <taxon>Teleostei</taxon>
        <taxon>Clupei</taxon>
        <taxon>Clupeiformes</taxon>
        <taxon>Clupeoidei</taxon>
        <taxon>Engraulidae</taxon>
        <taxon>Coilinae</taxon>
        <taxon>Coilia</taxon>
    </lineage>
</organism>
<dbReference type="GO" id="GO:0005783">
    <property type="term" value="C:endoplasmic reticulum"/>
    <property type="evidence" value="ECO:0007669"/>
    <property type="project" value="UniProtKB-SubCell"/>
</dbReference>
<dbReference type="Pfam" id="PF18463">
    <property type="entry name" value="PCSK9_C3"/>
    <property type="match status" value="1"/>
</dbReference>
<evidence type="ECO:0000256" key="27">
    <source>
        <dbReference type="ARBA" id="ARBA00023098"/>
    </source>
</evidence>
<keyword evidence="27" id="KW-0443">Lipid metabolism</keyword>
<evidence type="ECO:0000256" key="34">
    <source>
        <dbReference type="ARBA" id="ARBA00032525"/>
    </source>
</evidence>
<keyword evidence="26" id="KW-0333">Golgi apparatus</keyword>
<evidence type="ECO:0000256" key="24">
    <source>
        <dbReference type="ARBA" id="ARBA00022825"/>
    </source>
</evidence>
<dbReference type="InterPro" id="IPR041052">
    <property type="entry name" value="PCSK9_C2"/>
</dbReference>
<evidence type="ECO:0000256" key="15">
    <source>
        <dbReference type="ARBA" id="ARBA00022553"/>
    </source>
</evidence>
<evidence type="ECO:0000259" key="39">
    <source>
        <dbReference type="Pfam" id="PF05922"/>
    </source>
</evidence>
<dbReference type="GO" id="GO:0043523">
    <property type="term" value="P:regulation of neuron apoptotic process"/>
    <property type="evidence" value="ECO:0007669"/>
    <property type="project" value="UniProtKB-ARBA"/>
</dbReference>
<keyword evidence="18" id="KW-0053">Apoptosis</keyword>
<dbReference type="Proteomes" id="UP001591681">
    <property type="component" value="Unassembled WGS sequence"/>
</dbReference>
<keyword evidence="12" id="KW-0963">Cytoplasm</keyword>
<evidence type="ECO:0000256" key="37">
    <source>
        <dbReference type="SAM" id="SignalP"/>
    </source>
</evidence>
<comment type="caution">
    <text evidence="43">The sequence shown here is derived from an EMBL/GenBank/DDBJ whole genome shotgun (WGS) entry which is preliminary data.</text>
</comment>
<evidence type="ECO:0000256" key="32">
    <source>
        <dbReference type="ARBA" id="ARBA00023221"/>
    </source>
</evidence>
<dbReference type="GO" id="GO:0005615">
    <property type="term" value="C:extracellular space"/>
    <property type="evidence" value="ECO:0007669"/>
    <property type="project" value="UniProtKB-ARBA"/>
</dbReference>
<keyword evidence="29" id="KW-1015">Disulfide bond</keyword>
<evidence type="ECO:0000256" key="13">
    <source>
        <dbReference type="ARBA" id="ARBA00022525"/>
    </source>
</evidence>
<dbReference type="PANTHER" id="PTHR43806">
    <property type="entry name" value="PEPTIDASE S8"/>
    <property type="match status" value="1"/>
</dbReference>
<evidence type="ECO:0000256" key="29">
    <source>
        <dbReference type="ARBA" id="ARBA00023157"/>
    </source>
</evidence>
<name>A0ABD1JRX6_9TELE</name>
<comment type="cofactor">
    <cofactor evidence="1">
        <name>Ca(2+)</name>
        <dbReference type="ChEBI" id="CHEBI:29108"/>
    </cofactor>
</comment>
<dbReference type="Gene3D" id="3.30.70.80">
    <property type="entry name" value="Peptidase S8 propeptide/proteinase inhibitor I9"/>
    <property type="match status" value="1"/>
</dbReference>
<keyword evidence="30" id="KW-1207">Sterol metabolism</keyword>
<dbReference type="GO" id="GO:0004252">
    <property type="term" value="F:serine-type endopeptidase activity"/>
    <property type="evidence" value="ECO:0007669"/>
    <property type="project" value="UniProtKB-UniRule"/>
</dbReference>
<dbReference type="PANTHER" id="PTHR43806:SF60">
    <property type="entry name" value="PROPROTEIN CONVERTASE SUBTILISIN_KEXIN TYPE 9"/>
    <property type="match status" value="1"/>
</dbReference>
<comment type="similarity">
    <text evidence="9 36">Belongs to the peptidase S8 family.</text>
</comment>
<dbReference type="AlphaFoldDB" id="A0ABD1JRX6"/>
<evidence type="ECO:0000256" key="25">
    <source>
        <dbReference type="ARBA" id="ARBA00022837"/>
    </source>
</evidence>
<evidence type="ECO:0000256" key="28">
    <source>
        <dbReference type="ARBA" id="ARBA00023145"/>
    </source>
</evidence>
<dbReference type="InterPro" id="IPR022398">
    <property type="entry name" value="Peptidase_S8_His-AS"/>
</dbReference>
<feature type="signal peptide" evidence="37">
    <location>
        <begin position="1"/>
        <end position="23"/>
    </location>
</feature>
<keyword evidence="14" id="KW-0153">Cholesterol metabolism</keyword>
<dbReference type="InterPro" id="IPR041254">
    <property type="entry name" value="PCSK9_C1"/>
</dbReference>
<evidence type="ECO:0000259" key="40">
    <source>
        <dbReference type="Pfam" id="PF18459"/>
    </source>
</evidence>
<dbReference type="PROSITE" id="PS51892">
    <property type="entry name" value="SUBTILASE"/>
    <property type="match status" value="1"/>
</dbReference>
<dbReference type="GO" id="GO:0008203">
    <property type="term" value="P:cholesterol metabolic process"/>
    <property type="evidence" value="ECO:0007669"/>
    <property type="project" value="UniProtKB-KW"/>
</dbReference>
<dbReference type="GO" id="GO:0006915">
    <property type="term" value="P:apoptotic process"/>
    <property type="evidence" value="ECO:0007669"/>
    <property type="project" value="UniProtKB-KW"/>
</dbReference>
<evidence type="ECO:0000313" key="44">
    <source>
        <dbReference type="Proteomes" id="UP001591681"/>
    </source>
</evidence>
<keyword evidence="31" id="KW-0325">Glycoprotein</keyword>
<keyword evidence="24 36" id="KW-0720">Serine protease</keyword>
<evidence type="ECO:0000259" key="42">
    <source>
        <dbReference type="Pfam" id="PF18464"/>
    </source>
</evidence>
<dbReference type="PRINTS" id="PR00723">
    <property type="entry name" value="SUBTILISIN"/>
</dbReference>
<sequence length="678" mass="72458">MSALVKCGIVGVFLCAFFPLIISTEDYTEDEEMIISVIRQDDSQPELGTDPSADFYRCNKDEWRMSGQYIVVMREGSHDNHVDRTIRRLQVKAAKRGYLVEVIQKYSGAFHGFLVKMSSDVLHTAVKLPHVKYIEEDSSVYSQGTPWNLDRIVQIKHDAGKYTPPNDGSQVAVYLLDTSIQLNHREIQGRVQLTDFNSVPDEDGVRVHRQASQCDSHGTHIAGVLSGRDSGVAPGASVNSVRVLNCQGKGTVSGALAALEYIRASLLAQPISPLVVLLPFVGGFSRTLNAVCRDMVQSGAVLIAAAGNYKDDACRYSPASEPEVITVGATNSADQPLDMGTTGTNYGRCVDLFAPGDDIVSASSDCPTCFTTKSGSSQAAAHVAGIAAVLLNVRPNATSAQLLQLLLRHSVKEAINPEAFPQEHRLATPNMVTSLPTRDSALTEEDLLCRSVWSEVSGTLTSDRAVTRCRPGEELLSCSSYSLGGTRAGERIEERDGEKQCVASNSFGGRGVYAIARCCTGGPVQCQVITSEQTGTKAACPDPGHQLTGCSAHSESGTVSDAGRPHHGDQKACPAGEGLMSYASCCHAPNLECHLTENGPVGHGEQVEVSCEEPWTLTGCSAFSRGVPTHGSFSRGNTCVVTSSGRGEGATAVAICCRLGQSQQQQQQQQQPNKNSYK</sequence>
<evidence type="ECO:0000256" key="1">
    <source>
        <dbReference type="ARBA" id="ARBA00001913"/>
    </source>
</evidence>
<evidence type="ECO:0000313" key="43">
    <source>
        <dbReference type="EMBL" id="KAL2089566.1"/>
    </source>
</evidence>
<evidence type="ECO:0000256" key="19">
    <source>
        <dbReference type="ARBA" id="ARBA00022729"/>
    </source>
</evidence>
<keyword evidence="15" id="KW-0597">Phosphoprotein</keyword>
<keyword evidence="19 37" id="KW-0732">Signal</keyword>
<evidence type="ECO:0000256" key="26">
    <source>
        <dbReference type="ARBA" id="ARBA00023034"/>
    </source>
</evidence>
<dbReference type="Gene3D" id="2.60.120.690">
    <property type="entry name" value="Proprotein convertase subtilisin/kexin type 9"/>
    <property type="match status" value="1"/>
</dbReference>
<dbReference type="InterPro" id="IPR010259">
    <property type="entry name" value="S8pro/Inhibitor_I9"/>
</dbReference>
<accession>A0ABD1JRX6</accession>
<dbReference type="EMBL" id="JBHFQA010000012">
    <property type="protein sequence ID" value="KAL2089566.1"/>
    <property type="molecule type" value="Genomic_DNA"/>
</dbReference>
<keyword evidence="28" id="KW-0865">Zymogen</keyword>
<evidence type="ECO:0000256" key="33">
    <source>
        <dbReference type="ARBA" id="ARBA00023228"/>
    </source>
</evidence>
<evidence type="ECO:0000256" key="6">
    <source>
        <dbReference type="ARBA" id="ARBA00004496"/>
    </source>
</evidence>
<proteinExistence type="inferred from homology"/>
<keyword evidence="13" id="KW-0964">Secreted</keyword>
<evidence type="ECO:0000256" key="9">
    <source>
        <dbReference type="ARBA" id="ARBA00011073"/>
    </source>
</evidence>
<keyword evidence="20" id="KW-0967">Endosome</keyword>
<dbReference type="Pfam" id="PF00082">
    <property type="entry name" value="Peptidase_S8"/>
    <property type="match status" value="1"/>
</dbReference>
<dbReference type="GO" id="GO:0009986">
    <property type="term" value="C:cell surface"/>
    <property type="evidence" value="ECO:0007669"/>
    <property type="project" value="UniProtKB-SubCell"/>
</dbReference>
<evidence type="ECO:0000256" key="30">
    <source>
        <dbReference type="ARBA" id="ARBA00023166"/>
    </source>
</evidence>
<feature type="chain" id="PRO_5044757729" description="Proprotein convertase subtilisin/kexin type 9" evidence="37">
    <location>
        <begin position="24"/>
        <end position="678"/>
    </location>
</feature>
<evidence type="ECO:0000256" key="5">
    <source>
        <dbReference type="ARBA" id="ARBA00004371"/>
    </source>
</evidence>
<protein>
    <recommendedName>
        <fullName evidence="11">Proprotein convertase subtilisin/kexin type 9</fullName>
    </recommendedName>
    <alternativeName>
        <fullName evidence="35">Proprotein convertase 9</fullName>
    </alternativeName>
    <alternativeName>
        <fullName evidence="34">Subtilisin/kexin-like protease PC9</fullName>
    </alternativeName>
</protein>
<evidence type="ECO:0000256" key="8">
    <source>
        <dbReference type="ARBA" id="ARBA00004613"/>
    </source>
</evidence>
<comment type="subunit">
    <text evidence="10">Monomer. Can self-associate to form dimers and higher multimers which may have increased LDLR degrading activity. The precursor protein but not the mature protein may form multimers. Interacts with APOB, VLDLR, LRP8/APOER2 and BACE1. The full-length immature form (pro-PCSK9) interacts with SCNN1A, SCNN1B and SCNN1G. The pro-PCSK9 form (via C-terminal domain) interacts with LDLR. Interacts (via the C-terminal domain) with ANXA2 (via repeat Annexin 1); the interaction inhibits the degradation of LDLR.</text>
</comment>
<keyword evidence="25" id="KW-0106">Calcium</keyword>
<keyword evidence="17 36" id="KW-0645">Protease</keyword>
<feature type="domain" description="Proprotein convertase subtilisin/kexin type 9 C-terminal" evidence="42">
    <location>
        <begin position="531"/>
        <end position="585"/>
    </location>
</feature>
<dbReference type="InterPro" id="IPR050131">
    <property type="entry name" value="Peptidase_S8_subtilisin-like"/>
</dbReference>
<feature type="domain" description="Inhibitor I9" evidence="39">
    <location>
        <begin position="68"/>
        <end position="141"/>
    </location>
</feature>
<dbReference type="FunFam" id="2.60.120.690:FF:000001">
    <property type="entry name" value="Proprotein convertase subtilisin/kexin type 9"/>
    <property type="match status" value="1"/>
</dbReference>
<dbReference type="FunFam" id="3.40.50.200:FF:000016">
    <property type="entry name" value="Proprotein convertase subtilisin/kexin type 9"/>
    <property type="match status" value="1"/>
</dbReference>
<dbReference type="CDD" id="cd04077">
    <property type="entry name" value="Peptidases_S8_PCSK9_ProteinaseK_like"/>
    <property type="match status" value="1"/>
</dbReference>
<evidence type="ECO:0000256" key="16">
    <source>
        <dbReference type="ARBA" id="ARBA00022641"/>
    </source>
</evidence>
<dbReference type="Pfam" id="PF05922">
    <property type="entry name" value="Inhibitor_I9"/>
    <property type="match status" value="1"/>
</dbReference>
<keyword evidence="22" id="KW-0068">Autocatalytic cleavage</keyword>
<evidence type="ECO:0000259" key="38">
    <source>
        <dbReference type="Pfam" id="PF00082"/>
    </source>
</evidence>
<evidence type="ECO:0000259" key="41">
    <source>
        <dbReference type="Pfam" id="PF18463"/>
    </source>
</evidence>